<gene>
    <name evidence="1" type="ORF">2AV2_57</name>
</gene>
<reference evidence="2" key="1">
    <citation type="submission" date="2015-12" db="EMBL/GenBank/DDBJ databases">
        <authorList>
            <person name="Sencilo A."/>
            <person name="Bamford D.H."/>
            <person name="Roine E."/>
        </authorList>
    </citation>
    <scope>NUCLEOTIDE SEQUENCE [LARGE SCALE GENOMIC DNA]</scope>
</reference>
<proteinExistence type="predicted"/>
<sequence length="39" mass="4269">MEELQIAKEICEEYMSDGFAGAGNADPVVCFYIKIGNLV</sequence>
<keyword evidence="2" id="KW-1185">Reference proteome</keyword>
<organism evidence="1 2">
    <name type="scientific">Nodularia phage vB_NpeS-2AV2</name>
    <dbReference type="NCBI Taxonomy" id="1777122"/>
    <lineage>
        <taxon>Viruses</taxon>
        <taxon>Duplodnaviria</taxon>
        <taxon>Heunggongvirae</taxon>
        <taxon>Uroviricota</taxon>
        <taxon>Caudoviricetes</taxon>
        <taxon>Ravarandavirus</taxon>
        <taxon>Ravarandavirus rv2AV2</taxon>
    </lineage>
</organism>
<evidence type="ECO:0000313" key="1">
    <source>
        <dbReference type="EMBL" id="ALY07509.1"/>
    </source>
</evidence>
<dbReference type="Proteomes" id="UP000225722">
    <property type="component" value="Segment"/>
</dbReference>
<accession>A0A1L2BWU0</accession>
<evidence type="ECO:0000313" key="2">
    <source>
        <dbReference type="Proteomes" id="UP000225722"/>
    </source>
</evidence>
<protein>
    <submittedName>
        <fullName evidence="1">Uncharacterized protein</fullName>
    </submittedName>
</protein>
<name>A0A1L2BWU0_9CAUD</name>
<dbReference type="EMBL" id="KU230356">
    <property type="protein sequence ID" value="ALY07509.1"/>
    <property type="molecule type" value="Genomic_DNA"/>
</dbReference>